<proteinExistence type="predicted"/>
<dbReference type="AlphaFoldDB" id="A0A8H4QG58"/>
<organism evidence="1 2">
    <name type="scientific">Agrocybe pediades</name>
    <dbReference type="NCBI Taxonomy" id="84607"/>
    <lineage>
        <taxon>Eukaryota</taxon>
        <taxon>Fungi</taxon>
        <taxon>Dikarya</taxon>
        <taxon>Basidiomycota</taxon>
        <taxon>Agaricomycotina</taxon>
        <taxon>Agaricomycetes</taxon>
        <taxon>Agaricomycetidae</taxon>
        <taxon>Agaricales</taxon>
        <taxon>Agaricineae</taxon>
        <taxon>Strophariaceae</taxon>
        <taxon>Agrocybe</taxon>
    </lineage>
</organism>
<dbReference type="EMBL" id="JAACJL010000059">
    <property type="protein sequence ID" value="KAF4610195.1"/>
    <property type="molecule type" value="Genomic_DNA"/>
</dbReference>
<sequence length="109" mass="12365">MPHSLEDSLELLRYDASRTSDLLNQSTLSAEDQFIGVLMTDHSHLFTLAAIRSTSKCRTHANRIQEDDSVMILYLGFDPAQMFFSDLQCMRKLQRFSFDPYGGTQIGAV</sequence>
<gene>
    <name evidence="1" type="ORF">D9613_010365</name>
</gene>
<dbReference type="Proteomes" id="UP000521872">
    <property type="component" value="Unassembled WGS sequence"/>
</dbReference>
<accession>A0A8H4QG58</accession>
<evidence type="ECO:0000313" key="2">
    <source>
        <dbReference type="Proteomes" id="UP000521872"/>
    </source>
</evidence>
<name>A0A8H4QG58_9AGAR</name>
<reference evidence="1 2" key="1">
    <citation type="submission" date="2019-12" db="EMBL/GenBank/DDBJ databases">
        <authorList>
            <person name="Floudas D."/>
            <person name="Bentzer J."/>
            <person name="Ahren D."/>
            <person name="Johansson T."/>
            <person name="Persson P."/>
            <person name="Tunlid A."/>
        </authorList>
    </citation>
    <scope>NUCLEOTIDE SEQUENCE [LARGE SCALE GENOMIC DNA]</scope>
    <source>
        <strain evidence="1 2">CBS 102.39</strain>
    </source>
</reference>
<keyword evidence="2" id="KW-1185">Reference proteome</keyword>
<comment type="caution">
    <text evidence="1">The sequence shown here is derived from an EMBL/GenBank/DDBJ whole genome shotgun (WGS) entry which is preliminary data.</text>
</comment>
<evidence type="ECO:0000313" key="1">
    <source>
        <dbReference type="EMBL" id="KAF4610195.1"/>
    </source>
</evidence>
<protein>
    <submittedName>
        <fullName evidence="1">Uncharacterized protein</fullName>
    </submittedName>
</protein>